<feature type="signal peptide" evidence="2">
    <location>
        <begin position="1"/>
        <end position="19"/>
    </location>
</feature>
<feature type="domain" description="Beta-lactamase-related" evidence="3">
    <location>
        <begin position="72"/>
        <end position="401"/>
    </location>
</feature>
<name>A0A518GTZ8_9PLAN</name>
<dbReference type="KEGG" id="peh:Spb1_39870"/>
<dbReference type="InterPro" id="IPR001466">
    <property type="entry name" value="Beta-lactam-related"/>
</dbReference>
<evidence type="ECO:0000256" key="2">
    <source>
        <dbReference type="SAM" id="SignalP"/>
    </source>
</evidence>
<feature type="chain" id="PRO_5022140020" evidence="2">
    <location>
        <begin position="20"/>
        <end position="434"/>
    </location>
</feature>
<dbReference type="GO" id="GO:0016787">
    <property type="term" value="F:hydrolase activity"/>
    <property type="evidence" value="ECO:0007669"/>
    <property type="project" value="UniProtKB-KW"/>
</dbReference>
<reference evidence="4 5" key="1">
    <citation type="submission" date="2019-02" db="EMBL/GenBank/DDBJ databases">
        <title>Deep-cultivation of Planctomycetes and their phenomic and genomic characterization uncovers novel biology.</title>
        <authorList>
            <person name="Wiegand S."/>
            <person name="Jogler M."/>
            <person name="Boedeker C."/>
            <person name="Pinto D."/>
            <person name="Vollmers J."/>
            <person name="Rivas-Marin E."/>
            <person name="Kohn T."/>
            <person name="Peeters S.H."/>
            <person name="Heuer A."/>
            <person name="Rast P."/>
            <person name="Oberbeckmann S."/>
            <person name="Bunk B."/>
            <person name="Jeske O."/>
            <person name="Meyerdierks A."/>
            <person name="Storesund J.E."/>
            <person name="Kallscheuer N."/>
            <person name="Luecker S."/>
            <person name="Lage O.M."/>
            <person name="Pohl T."/>
            <person name="Merkel B.J."/>
            <person name="Hornburger P."/>
            <person name="Mueller R.-W."/>
            <person name="Bruemmer F."/>
            <person name="Labrenz M."/>
            <person name="Spormann A.M."/>
            <person name="Op den Camp H."/>
            <person name="Overmann J."/>
            <person name="Amann R."/>
            <person name="Jetten M.S.M."/>
            <person name="Mascher T."/>
            <person name="Medema M.H."/>
            <person name="Devos D.P."/>
            <person name="Kaster A.-K."/>
            <person name="Ovreas L."/>
            <person name="Rohde M."/>
            <person name="Galperin M.Y."/>
            <person name="Jogler C."/>
        </authorList>
    </citation>
    <scope>NUCLEOTIDE SEQUENCE [LARGE SCALE GENOMIC DNA]</scope>
    <source>
        <strain evidence="4 5">Spb1</strain>
    </source>
</reference>
<keyword evidence="5" id="KW-1185">Reference proteome</keyword>
<dbReference type="Proteomes" id="UP000315349">
    <property type="component" value="Chromosome"/>
</dbReference>
<dbReference type="SUPFAM" id="SSF56601">
    <property type="entry name" value="beta-lactamase/transpeptidase-like"/>
    <property type="match status" value="1"/>
</dbReference>
<dbReference type="EC" id="3.1.1.-" evidence="4"/>
<keyword evidence="2" id="KW-0732">Signal</keyword>
<sequence length="434" mass="46704" precursor="true">MKKSLTLLITILWSSAADLTWGQSVPTGNGSPISPSPTVTAAVTARAAETWEVVSPDFLPLSQKISASLNQAIERGEIPGAVVKAGTLDETLLQGAVGDRILSPEKIPLRPGDVFDLASLTKPLATSLAVMKLVDQKKLDLSEPVAKYWPEFKENGKEAITSIDLLTHRSGLIADNALADYAQDPEISWQKMARLPLRQPAGTRFVYSDVGLMVMGRVVEKISGKSLAEFCAQELYQPLALQRTGYLPPSAWADQLVPTEGPVGTVHDPRAAWLGGVAGHAGLFSDAHGIAVLSRAILVSLQNKDSLAANMPRLFTPATARFMVAPIEVPAVNSSGPTTVHRGLGWDMRSTYSSNRPTKMSDSAFGHGGFTGTSLWIDPQRKLFVCILSSRLYPDGKGVINPLAREIGDRIVEQFDARTTRPTPEILQPPSANR</sequence>
<protein>
    <submittedName>
        <fullName evidence="4">Esterase EstB</fullName>
        <ecNumber evidence="4">3.1.1.-</ecNumber>
    </submittedName>
</protein>
<evidence type="ECO:0000313" key="5">
    <source>
        <dbReference type="Proteomes" id="UP000315349"/>
    </source>
</evidence>
<keyword evidence="1 4" id="KW-0378">Hydrolase</keyword>
<dbReference type="Gene3D" id="3.40.710.10">
    <property type="entry name" value="DD-peptidase/beta-lactamase superfamily"/>
    <property type="match status" value="1"/>
</dbReference>
<proteinExistence type="predicted"/>
<accession>A0A518GTZ8</accession>
<dbReference type="AlphaFoldDB" id="A0A518GTZ8"/>
<evidence type="ECO:0000259" key="3">
    <source>
        <dbReference type="Pfam" id="PF00144"/>
    </source>
</evidence>
<evidence type="ECO:0000313" key="4">
    <source>
        <dbReference type="EMBL" id="QDV32039.1"/>
    </source>
</evidence>
<gene>
    <name evidence="4" type="primary">estB_4</name>
    <name evidence="4" type="ORF">Spb1_39870</name>
</gene>
<dbReference type="Pfam" id="PF00144">
    <property type="entry name" value="Beta-lactamase"/>
    <property type="match status" value="1"/>
</dbReference>
<dbReference type="RefSeq" id="WP_186377686.1">
    <property type="nucleotide sequence ID" value="NZ_CP036299.1"/>
</dbReference>
<dbReference type="InterPro" id="IPR050789">
    <property type="entry name" value="Diverse_Enzym_Activities"/>
</dbReference>
<evidence type="ECO:0000256" key="1">
    <source>
        <dbReference type="ARBA" id="ARBA00022801"/>
    </source>
</evidence>
<dbReference type="EMBL" id="CP036299">
    <property type="protein sequence ID" value="QDV32039.1"/>
    <property type="molecule type" value="Genomic_DNA"/>
</dbReference>
<dbReference type="PANTHER" id="PTHR43283:SF11">
    <property type="entry name" value="BETA-LACTAMASE-RELATED DOMAIN-CONTAINING PROTEIN"/>
    <property type="match status" value="1"/>
</dbReference>
<dbReference type="PANTHER" id="PTHR43283">
    <property type="entry name" value="BETA-LACTAMASE-RELATED"/>
    <property type="match status" value="1"/>
</dbReference>
<organism evidence="4 5">
    <name type="scientific">Planctopirus ephydatiae</name>
    <dbReference type="NCBI Taxonomy" id="2528019"/>
    <lineage>
        <taxon>Bacteria</taxon>
        <taxon>Pseudomonadati</taxon>
        <taxon>Planctomycetota</taxon>
        <taxon>Planctomycetia</taxon>
        <taxon>Planctomycetales</taxon>
        <taxon>Planctomycetaceae</taxon>
        <taxon>Planctopirus</taxon>
    </lineage>
</organism>
<dbReference type="InterPro" id="IPR012338">
    <property type="entry name" value="Beta-lactam/transpept-like"/>
</dbReference>